<evidence type="ECO:0000313" key="3">
    <source>
        <dbReference type="Proteomes" id="UP001597361"/>
    </source>
</evidence>
<reference evidence="3" key="1">
    <citation type="journal article" date="2019" name="Int. J. Syst. Evol. Microbiol.">
        <title>The Global Catalogue of Microorganisms (GCM) 10K type strain sequencing project: providing services to taxonomists for standard genome sequencing and annotation.</title>
        <authorList>
            <consortium name="The Broad Institute Genomics Platform"/>
            <consortium name="The Broad Institute Genome Sequencing Center for Infectious Disease"/>
            <person name="Wu L."/>
            <person name="Ma J."/>
        </authorList>
    </citation>
    <scope>NUCLEOTIDE SEQUENCE [LARGE SCALE GENOMIC DNA]</scope>
    <source>
        <strain evidence="3">CGMCC 1.15180</strain>
    </source>
</reference>
<dbReference type="Proteomes" id="UP001597361">
    <property type="component" value="Unassembled WGS sequence"/>
</dbReference>
<proteinExistence type="predicted"/>
<keyword evidence="3" id="KW-1185">Reference proteome</keyword>
<evidence type="ECO:0000313" key="2">
    <source>
        <dbReference type="EMBL" id="MFD2036903.1"/>
    </source>
</evidence>
<gene>
    <name evidence="2" type="ORF">ACFSKL_19010</name>
</gene>
<feature type="domain" description="DUF5777" evidence="1">
    <location>
        <begin position="44"/>
        <end position="287"/>
    </location>
</feature>
<protein>
    <submittedName>
        <fullName evidence="2">DUF5777 family beta-barrel protein</fullName>
    </submittedName>
</protein>
<dbReference type="Pfam" id="PF19089">
    <property type="entry name" value="DUF5777"/>
    <property type="match status" value="1"/>
</dbReference>
<sequence>MKTILFCLLATFLWFPIESFGQNDLLDQLLTEDDTAPQNVTGTFKGTRIINGHAVETREKGVLDFIISHRFGRINGGAYQFFGLDQSSVRLGLEYGVLDRLNVGIGRSSFQKVFDGYIKYRLLTQKAPGGAMPVSVVWFSNIAINSLKIPGVERDFSDRLASTSQLLIARKFNENLSLQISPTYVRRNSPPLASELQNTFALGFGGRHKITPRTSINMEYFHRFDTPSNNIYHNSLSLGVDIETGGHVFQLHLTNSQAMTETMFIPETTGNFFGGDIHFGFNVSRTFQVRRH</sequence>
<comment type="caution">
    <text evidence="2">The sequence shown here is derived from an EMBL/GenBank/DDBJ whole genome shotgun (WGS) entry which is preliminary data.</text>
</comment>
<organism evidence="2 3">
    <name type="scientific">Belliella marina</name>
    <dbReference type="NCBI Taxonomy" id="1644146"/>
    <lineage>
        <taxon>Bacteria</taxon>
        <taxon>Pseudomonadati</taxon>
        <taxon>Bacteroidota</taxon>
        <taxon>Cytophagia</taxon>
        <taxon>Cytophagales</taxon>
        <taxon>Cyclobacteriaceae</taxon>
        <taxon>Belliella</taxon>
    </lineage>
</organism>
<dbReference type="EMBL" id="JBHUHR010000045">
    <property type="protein sequence ID" value="MFD2036903.1"/>
    <property type="molecule type" value="Genomic_DNA"/>
</dbReference>
<dbReference type="InterPro" id="IPR045916">
    <property type="entry name" value="DUF5777"/>
</dbReference>
<accession>A0ABW4VQ40</accession>
<dbReference type="RefSeq" id="WP_376888377.1">
    <property type="nucleotide sequence ID" value="NZ_JBHUHR010000045.1"/>
</dbReference>
<name>A0ABW4VQ40_9BACT</name>
<evidence type="ECO:0000259" key="1">
    <source>
        <dbReference type="Pfam" id="PF19089"/>
    </source>
</evidence>